<dbReference type="STRING" id="342668.A0A1B8GDB9"/>
<dbReference type="GeneID" id="28841899"/>
<dbReference type="InterPro" id="IPR018535">
    <property type="entry name" value="DUF1996"/>
</dbReference>
<evidence type="ECO:0000313" key="4">
    <source>
        <dbReference type="Proteomes" id="UP000091956"/>
    </source>
</evidence>
<evidence type="ECO:0000256" key="1">
    <source>
        <dbReference type="SAM" id="SignalP"/>
    </source>
</evidence>
<dbReference type="PANTHER" id="PTHR43662">
    <property type="match status" value="1"/>
</dbReference>
<dbReference type="OrthoDB" id="74764at2759"/>
<gene>
    <name evidence="3" type="ORF">VE01_08513</name>
</gene>
<dbReference type="AlphaFoldDB" id="A0A1B8GDB9"/>
<dbReference type="Proteomes" id="UP000091956">
    <property type="component" value="Unassembled WGS sequence"/>
</dbReference>
<accession>A0A1B8GDB9</accession>
<name>A0A1B8GDB9_9PEZI</name>
<keyword evidence="1" id="KW-0732">Signal</keyword>
<keyword evidence="4" id="KW-1185">Reference proteome</keyword>
<dbReference type="EMBL" id="KV460249">
    <property type="protein sequence ID" value="OBT93823.1"/>
    <property type="molecule type" value="Genomic_DNA"/>
</dbReference>
<proteinExistence type="predicted"/>
<dbReference type="RefSeq" id="XP_018127556.1">
    <property type="nucleotide sequence ID" value="XM_018277934.1"/>
</dbReference>
<protein>
    <recommendedName>
        <fullName evidence="2">DUF1996 domain-containing protein</fullName>
    </recommendedName>
</protein>
<dbReference type="PANTHER" id="PTHR43662:SF3">
    <property type="entry name" value="DOMAIN PROTEIN, PUTATIVE (AFU_ORTHOLOGUE AFUA_6G11970)-RELATED"/>
    <property type="match status" value="1"/>
</dbReference>
<sequence length="347" mass="37508">MPSFNSALIAALGLPLIKLAHGQIFTVNCQPLTIQRGDPIISPGGISAHVHAVIGGTAFQQTMGLNTALNAKDTTCDKKIDKSNYWQPQLYHQNSDGSFDLIHFQGSAVYYLNRACDYAEGRTQCPPGFSPAAPPAGLRMVTGNPMRRTIDESLFEHQAMQHVCLNAASSDNTYGLPKQSCDRMRAETFFQSCWDGKNLDSDNHSSHMAYPAIGTYDGGVCPKSHPKAIFSLFYEFFYDTAPYKDFNKWVYAMGDPTGYGLHGDFINGWDQNALETAIQTCSGPQGAYSPDCSINKNAGSAVGLNPEIAAPAEEVGLNGPVAKLPGNNPVTMSPIMKRSSVAGRVKL</sequence>
<dbReference type="Pfam" id="PF09362">
    <property type="entry name" value="DUF1996"/>
    <property type="match status" value="1"/>
</dbReference>
<evidence type="ECO:0000313" key="3">
    <source>
        <dbReference type="EMBL" id="OBT93823.1"/>
    </source>
</evidence>
<organism evidence="3 4">
    <name type="scientific">Pseudogymnoascus verrucosus</name>
    <dbReference type="NCBI Taxonomy" id="342668"/>
    <lineage>
        <taxon>Eukaryota</taxon>
        <taxon>Fungi</taxon>
        <taxon>Dikarya</taxon>
        <taxon>Ascomycota</taxon>
        <taxon>Pezizomycotina</taxon>
        <taxon>Leotiomycetes</taxon>
        <taxon>Thelebolales</taxon>
        <taxon>Thelebolaceae</taxon>
        <taxon>Pseudogymnoascus</taxon>
    </lineage>
</organism>
<feature type="domain" description="DUF1996" evidence="2">
    <location>
        <begin position="38"/>
        <end position="269"/>
    </location>
</feature>
<feature type="signal peptide" evidence="1">
    <location>
        <begin position="1"/>
        <end position="22"/>
    </location>
</feature>
<feature type="chain" id="PRO_5008608450" description="DUF1996 domain-containing protein" evidence="1">
    <location>
        <begin position="23"/>
        <end position="347"/>
    </location>
</feature>
<reference evidence="3 4" key="1">
    <citation type="submission" date="2016-03" db="EMBL/GenBank/DDBJ databases">
        <title>Comparative genomics of Pseudogymnoascus destructans, the fungus causing white-nose syndrome of bats.</title>
        <authorList>
            <person name="Palmer J.M."/>
            <person name="Drees K.P."/>
            <person name="Foster J.T."/>
            <person name="Lindner D.L."/>
        </authorList>
    </citation>
    <scope>NUCLEOTIDE SEQUENCE [LARGE SCALE GENOMIC DNA]</scope>
    <source>
        <strain evidence="3 4">UAMH 10579</strain>
    </source>
</reference>
<reference evidence="4" key="2">
    <citation type="journal article" date="2018" name="Nat. Commun.">
        <title>Extreme sensitivity to ultraviolet light in the fungal pathogen causing white-nose syndrome of bats.</title>
        <authorList>
            <person name="Palmer J.M."/>
            <person name="Drees K.P."/>
            <person name="Foster J.T."/>
            <person name="Lindner D.L."/>
        </authorList>
    </citation>
    <scope>NUCLEOTIDE SEQUENCE [LARGE SCALE GENOMIC DNA]</scope>
    <source>
        <strain evidence="4">UAMH 10579</strain>
    </source>
</reference>
<evidence type="ECO:0000259" key="2">
    <source>
        <dbReference type="Pfam" id="PF09362"/>
    </source>
</evidence>